<dbReference type="SMART" id="SM00341">
    <property type="entry name" value="HRDC"/>
    <property type="match status" value="1"/>
</dbReference>
<dbReference type="GO" id="GO:0071036">
    <property type="term" value="P:nuclear polyadenylation-dependent snoRNA catabolic process"/>
    <property type="evidence" value="ECO:0007669"/>
    <property type="project" value="TreeGrafter"/>
</dbReference>
<proteinExistence type="inferred from homology"/>
<dbReference type="PANTHER" id="PTHR12124">
    <property type="entry name" value="POLYMYOSITIS/SCLERODERMA AUTOANTIGEN-RELATED"/>
    <property type="match status" value="1"/>
</dbReference>
<dbReference type="AlphaFoldDB" id="A0A1R1PI98"/>
<keyword evidence="8" id="KW-0378">Hydrolase</keyword>
<dbReference type="InterPro" id="IPR002121">
    <property type="entry name" value="HRDC_dom"/>
</dbReference>
<comment type="caution">
    <text evidence="8">The sequence shown here is derived from an EMBL/GenBank/DDBJ whole genome shotgun (WGS) entry which is preliminary data.</text>
</comment>
<dbReference type="GO" id="GO:0005730">
    <property type="term" value="C:nucleolus"/>
    <property type="evidence" value="ECO:0007669"/>
    <property type="project" value="TreeGrafter"/>
</dbReference>
<dbReference type="GO" id="GO:0000176">
    <property type="term" value="C:nuclear exosome (RNase complex)"/>
    <property type="evidence" value="ECO:0007669"/>
    <property type="project" value="InterPro"/>
</dbReference>
<protein>
    <submittedName>
        <fullName evidence="8">Exosome complex exonuclease rrp6</fullName>
    </submittedName>
</protein>
<evidence type="ECO:0000259" key="7">
    <source>
        <dbReference type="PROSITE" id="PS50967"/>
    </source>
</evidence>
<evidence type="ECO:0000256" key="1">
    <source>
        <dbReference type="ARBA" id="ARBA00004123"/>
    </source>
</evidence>
<dbReference type="InterPro" id="IPR036397">
    <property type="entry name" value="RNaseH_sf"/>
</dbReference>
<name>A0A1R1PI98_ZANCU</name>
<dbReference type="GO" id="GO:0003727">
    <property type="term" value="F:single-stranded RNA binding"/>
    <property type="evidence" value="ECO:0007669"/>
    <property type="project" value="TreeGrafter"/>
</dbReference>
<dbReference type="Gene3D" id="3.30.420.10">
    <property type="entry name" value="Ribonuclease H-like superfamily/Ribonuclease H"/>
    <property type="match status" value="1"/>
</dbReference>
<keyword evidence="2" id="KW-0698">rRNA processing</keyword>
<evidence type="ECO:0000256" key="6">
    <source>
        <dbReference type="SAM" id="MobiDB-lite"/>
    </source>
</evidence>
<dbReference type="GO" id="GO:0071037">
    <property type="term" value="P:nuclear polyadenylation-dependent snRNA catabolic process"/>
    <property type="evidence" value="ECO:0007669"/>
    <property type="project" value="TreeGrafter"/>
</dbReference>
<feature type="compositionally biased region" description="Polar residues" evidence="6">
    <location>
        <begin position="764"/>
        <end position="781"/>
    </location>
</feature>
<dbReference type="PROSITE" id="PS50967">
    <property type="entry name" value="HRDC"/>
    <property type="match status" value="1"/>
</dbReference>
<dbReference type="InterPro" id="IPR010997">
    <property type="entry name" value="HRDC-like_sf"/>
</dbReference>
<feature type="region of interest" description="Disordered" evidence="6">
    <location>
        <begin position="716"/>
        <end position="873"/>
    </location>
</feature>
<evidence type="ECO:0000256" key="4">
    <source>
        <dbReference type="ARBA" id="ARBA00023242"/>
    </source>
</evidence>
<keyword evidence="4" id="KW-0539">Nucleus</keyword>
<feature type="compositionally biased region" description="Basic and acidic residues" evidence="6">
    <location>
        <begin position="740"/>
        <end position="757"/>
    </location>
</feature>
<sequence length="873" mass="99109">MEGMDFKNKQKLKEYLEKGYGKFMKATRRANAIKAGDLEVYGMISDEISEKVEKAKGKVEGMINTLYKGVEKSTSERNEKKKIIETIEDVLIESKSVNDSRDGTGTNKTIRYMNGEGYKKIVEKIENLMDKVEYGIIEGSAGPSGYTRGNKIEQEKGTVGGAGKIVVTKVKEKDTTRVVIHASNIPRPQVEFKDVVDNSATTEWKHKLTTKVNALVPLEESGEKGMDRQHLTEMGIETAAENPYNYEIKAFEPPARVYELVEPIKYKEGMEYGPEDYLYVDSEETLAQMMTELKALEGRDADIAVDLEHHNYRSFLGFTCLMQISSRKKDYIVDTIKLRNELQVLNEIFTDPKIVKVFHGADSDIEWLQRDFGCYVVGLFDTYVASKALPSIHTKYSLSALVDKYVGGGIQLDKRFQLADWRLRPLLPEMINYARSDTHYLLYIYDQIKNDLIIQQNKSKKKENDQDHQLTQDTVLVKYVFNKSKSVSLKTYKKEMYDFHGGTGPNGWRPLVVKYNLLSIFNPLQLQVFKAIHSWRDQIARIEDESTRYVLPNHNLFSISKSLPLQPADLYSLCSTSNAVPPLVRVYANDIISIISDCVSNYNASKDDTDGLLALQQQQNFQHQQQNDYSDRSAILSGTEFLDYHDIVSDSKDTDSSRLLSKKSTLFDDAYIVIPSALPQSLIDQDHANNNSILSDIKKDILLFSTYLTSAAENLEQEENHDDVSNPVETETVEQIPTELKMETDESEVSGRSDSHLGKKRKQVASSSASANKSLPKSASENVIDLDHEDSDDELYRLENNENNSGKANKADKFIKRKLKSLYNSTMPKKRKQNKGNKGNKNNDSHENNSNRANAGGDKKFFDPYNSLKTRRK</sequence>
<dbReference type="GO" id="GO:0071035">
    <property type="term" value="P:nuclear polyadenylation-dependent rRNA catabolic process"/>
    <property type="evidence" value="ECO:0007669"/>
    <property type="project" value="TreeGrafter"/>
</dbReference>
<evidence type="ECO:0000256" key="2">
    <source>
        <dbReference type="ARBA" id="ARBA00022552"/>
    </source>
</evidence>
<dbReference type="GO" id="GO:0071040">
    <property type="term" value="P:nuclear polyadenylation-dependent antisense transcript catabolic process"/>
    <property type="evidence" value="ECO:0007669"/>
    <property type="project" value="TreeGrafter"/>
</dbReference>
<dbReference type="SMART" id="SM00474">
    <property type="entry name" value="35EXOc"/>
    <property type="match status" value="1"/>
</dbReference>
<dbReference type="GO" id="GO:0071051">
    <property type="term" value="P:poly(A)-dependent snoRNA 3'-end processing"/>
    <property type="evidence" value="ECO:0007669"/>
    <property type="project" value="TreeGrafter"/>
</dbReference>
<dbReference type="GO" id="GO:0000467">
    <property type="term" value="P:exonucleolytic trimming to generate mature 3'-end of 5.8S rRNA from tricistronic rRNA transcript (SSU-rRNA, 5.8S rRNA, LSU-rRNA)"/>
    <property type="evidence" value="ECO:0007669"/>
    <property type="project" value="InterPro"/>
</dbReference>
<dbReference type="Proteomes" id="UP000188320">
    <property type="component" value="Unassembled WGS sequence"/>
</dbReference>
<evidence type="ECO:0000256" key="5">
    <source>
        <dbReference type="ARBA" id="ARBA00043957"/>
    </source>
</evidence>
<dbReference type="Pfam" id="PF08066">
    <property type="entry name" value="PMC2NT"/>
    <property type="match status" value="1"/>
</dbReference>
<evidence type="ECO:0000313" key="8">
    <source>
        <dbReference type="EMBL" id="OMH80649.1"/>
    </source>
</evidence>
<dbReference type="GO" id="GO:0071044">
    <property type="term" value="P:histone mRNA catabolic process"/>
    <property type="evidence" value="ECO:0007669"/>
    <property type="project" value="TreeGrafter"/>
</dbReference>
<evidence type="ECO:0000313" key="9">
    <source>
        <dbReference type="Proteomes" id="UP000188320"/>
    </source>
</evidence>
<dbReference type="InterPro" id="IPR002562">
    <property type="entry name" value="3'-5'_exonuclease_dom"/>
</dbReference>
<dbReference type="GO" id="GO:0071039">
    <property type="term" value="P:nuclear polyadenylation-dependent CUT catabolic process"/>
    <property type="evidence" value="ECO:0007669"/>
    <property type="project" value="TreeGrafter"/>
</dbReference>
<dbReference type="GO" id="GO:0071038">
    <property type="term" value="P:TRAMP-dependent tRNA surveillance pathway"/>
    <property type="evidence" value="ECO:0007669"/>
    <property type="project" value="TreeGrafter"/>
</dbReference>
<dbReference type="InterPro" id="IPR045092">
    <property type="entry name" value="Rrp6-like"/>
</dbReference>
<organism evidence="8 9">
    <name type="scientific">Zancudomyces culisetae</name>
    <name type="common">Gut fungus</name>
    <name type="synonym">Smittium culisetae</name>
    <dbReference type="NCBI Taxonomy" id="1213189"/>
    <lineage>
        <taxon>Eukaryota</taxon>
        <taxon>Fungi</taxon>
        <taxon>Fungi incertae sedis</taxon>
        <taxon>Zoopagomycota</taxon>
        <taxon>Kickxellomycotina</taxon>
        <taxon>Harpellomycetes</taxon>
        <taxon>Harpellales</taxon>
        <taxon>Legeriomycetaceae</taxon>
        <taxon>Zancudomyces</taxon>
    </lineage>
</organism>
<keyword evidence="3" id="KW-0271">Exosome</keyword>
<feature type="domain" description="HRDC" evidence="7">
    <location>
        <begin position="522"/>
        <end position="605"/>
    </location>
</feature>
<keyword evidence="8" id="KW-0269">Exonuclease</keyword>
<reference evidence="9" key="1">
    <citation type="submission" date="2017-01" db="EMBL/GenBank/DDBJ databases">
        <authorList>
            <person name="Wang Y."/>
            <person name="White M."/>
            <person name="Kvist S."/>
            <person name="Moncalvo J.-M."/>
        </authorList>
    </citation>
    <scope>NUCLEOTIDE SEQUENCE [LARGE SCALE GENOMIC DNA]</scope>
    <source>
        <strain evidence="9">COL-18-3</strain>
    </source>
</reference>
<dbReference type="SUPFAM" id="SSF47819">
    <property type="entry name" value="HRDC-like"/>
    <property type="match status" value="1"/>
</dbReference>
<dbReference type="GO" id="GO:0000166">
    <property type="term" value="F:nucleotide binding"/>
    <property type="evidence" value="ECO:0007669"/>
    <property type="project" value="InterPro"/>
</dbReference>
<dbReference type="GO" id="GO:0000175">
    <property type="term" value="F:3'-5'-RNA exonuclease activity"/>
    <property type="evidence" value="ECO:0007669"/>
    <property type="project" value="InterPro"/>
</dbReference>
<dbReference type="SUPFAM" id="SSF53098">
    <property type="entry name" value="Ribonuclease H-like"/>
    <property type="match status" value="1"/>
</dbReference>
<dbReference type="InterPro" id="IPR012588">
    <property type="entry name" value="Exosome-assoc_fac_Rrp6_N"/>
</dbReference>
<dbReference type="Pfam" id="PF00570">
    <property type="entry name" value="HRDC"/>
    <property type="match status" value="1"/>
</dbReference>
<accession>A0A1R1PI98</accession>
<dbReference type="OrthoDB" id="2250022at2759"/>
<dbReference type="PANTHER" id="PTHR12124:SF47">
    <property type="entry name" value="EXOSOME COMPONENT 10"/>
    <property type="match status" value="1"/>
</dbReference>
<dbReference type="Gene3D" id="1.10.150.80">
    <property type="entry name" value="HRDC domain"/>
    <property type="match status" value="1"/>
</dbReference>
<dbReference type="EMBL" id="LSSK01001123">
    <property type="protein sequence ID" value="OMH80649.1"/>
    <property type="molecule type" value="Genomic_DNA"/>
</dbReference>
<dbReference type="InterPro" id="IPR044876">
    <property type="entry name" value="HRDC_dom_sf"/>
</dbReference>
<comment type="similarity">
    <text evidence="5">Belongs to the exosome component 10/RRP6 family.</text>
</comment>
<comment type="subcellular location">
    <subcellularLocation>
        <location evidence="1">Nucleus</location>
    </subcellularLocation>
</comment>
<gene>
    <name evidence="8" type="ORF">AX774_g5908</name>
</gene>
<keyword evidence="8" id="KW-0540">Nuclease</keyword>
<dbReference type="FunFam" id="1.10.150.80:FF:000001">
    <property type="entry name" value="Putative exosome component 10"/>
    <property type="match status" value="1"/>
</dbReference>
<evidence type="ECO:0000256" key="3">
    <source>
        <dbReference type="ARBA" id="ARBA00022835"/>
    </source>
</evidence>
<keyword evidence="9" id="KW-1185">Reference proteome</keyword>
<dbReference type="Pfam" id="PF01612">
    <property type="entry name" value="DNA_pol_A_exo1"/>
    <property type="match status" value="1"/>
</dbReference>
<dbReference type="InterPro" id="IPR012337">
    <property type="entry name" value="RNaseH-like_sf"/>
</dbReference>